<sequence length="266" mass="29286">MTFNFDEIVIDRVYRAHKFDLNGKRIWTATQIKDPSLECGGETVYSTDAVGANIMGFDRSKTGSFTFSNAMMHMAMLADQLGSKKDVAGETNKLLMTCLEVLVVGDDGTKATLTHEPKEITDGVPFKYLDKVDANLVAQATYELGEAADTQFSVTGKTITLPTGAGFKKGDRIIVKYQYESTEGIQIVNNADEHSEAGEFIIEAFCYNPCDQGNKKLLNIIFPNAKEDQAVTLTMTNELTHPVTINAMQEYCSTDKCLFRIEAVAA</sequence>
<dbReference type="EMBL" id="BK015488">
    <property type="protein sequence ID" value="DAE09413.1"/>
    <property type="molecule type" value="Genomic_DNA"/>
</dbReference>
<reference evidence="1" key="1">
    <citation type="journal article" date="2021" name="Proc. Natl. Acad. Sci. U.S.A.">
        <title>A Catalog of Tens of Thousands of Viruses from Human Metagenomes Reveals Hidden Associations with Chronic Diseases.</title>
        <authorList>
            <person name="Tisza M.J."/>
            <person name="Buck C.B."/>
        </authorList>
    </citation>
    <scope>NUCLEOTIDE SEQUENCE</scope>
    <source>
        <strain evidence="1">Ct96x5</strain>
    </source>
</reference>
<proteinExistence type="predicted"/>
<organism evidence="1">
    <name type="scientific">Siphoviridae sp. ct96x5</name>
    <dbReference type="NCBI Taxonomy" id="2825367"/>
    <lineage>
        <taxon>Viruses</taxon>
        <taxon>Duplodnaviria</taxon>
        <taxon>Heunggongvirae</taxon>
        <taxon>Uroviricota</taxon>
        <taxon>Caudoviricetes</taxon>
    </lineage>
</organism>
<evidence type="ECO:0000313" key="1">
    <source>
        <dbReference type="EMBL" id="DAE09413.1"/>
    </source>
</evidence>
<accession>A0A8S5PSE6</accession>
<protein>
    <submittedName>
        <fullName evidence="1">Putative structural protein</fullName>
    </submittedName>
</protein>
<name>A0A8S5PSE6_9CAUD</name>